<keyword evidence="14" id="KW-0436">Ligase</keyword>
<evidence type="ECO:0000256" key="7">
    <source>
        <dbReference type="ARBA" id="ARBA00022771"/>
    </source>
</evidence>
<gene>
    <name evidence="14" type="ORF">SAMN02745196_01022</name>
</gene>
<dbReference type="GO" id="GO:0061630">
    <property type="term" value="F:ubiquitin protein ligase activity"/>
    <property type="evidence" value="ECO:0007669"/>
    <property type="project" value="UniProtKB-EC"/>
</dbReference>
<comment type="catalytic activity">
    <reaction evidence="1">
        <text>S-ubiquitinyl-[E2 ubiquitin-conjugating enzyme]-L-cysteine + [acceptor protein]-L-lysine = [E2 ubiquitin-conjugating enzyme]-L-cysteine + N(6)-ubiquitinyl-[acceptor protein]-L-lysine.</text>
        <dbReference type="EC" id="2.3.2.27"/>
    </reaction>
</comment>
<keyword evidence="15" id="KW-1185">Reference proteome</keyword>
<keyword evidence="7" id="KW-0863">Zinc-finger</keyword>
<dbReference type="RefSeq" id="WP_072830752.1">
    <property type="nucleotide sequence ID" value="NZ_FQXP01000004.1"/>
</dbReference>
<evidence type="ECO:0000256" key="3">
    <source>
        <dbReference type="ARBA" id="ARBA00012483"/>
    </source>
</evidence>
<dbReference type="EMBL" id="FQXP01000004">
    <property type="protein sequence ID" value="SHH68511.1"/>
    <property type="molecule type" value="Genomic_DNA"/>
</dbReference>
<sequence length="259" mass="29346">MNVLIFILVIIACVGYVIYVFKQADSKSLDISYMKTSSLSDAISVLDEMSNSDTNYRHYAEIKVTAHGNNSFPAPFSGQSVIYYSNQCFSVTQEKQVTYDKENKRHERIVKRESELSSDNSSEPIFIKDNSIESPILLDLQSFGSKSDLTAGCDRFENKDSQFSRSHFSNYRSGADFLGFRLKERILREGQPLYILGELYRMGNDLYFGYAHQANKSSMVSVKSEDQILNDVKGEKTKALITAAGVAIVAFFFFFSKQF</sequence>
<evidence type="ECO:0000256" key="4">
    <source>
        <dbReference type="ARBA" id="ARBA00022679"/>
    </source>
</evidence>
<dbReference type="Pfam" id="PF12483">
    <property type="entry name" value="GIDE"/>
    <property type="match status" value="1"/>
</dbReference>
<dbReference type="OrthoDB" id="424087at2"/>
<keyword evidence="9" id="KW-0862">Zinc</keyword>
<evidence type="ECO:0000256" key="11">
    <source>
        <dbReference type="ARBA" id="ARBA00023136"/>
    </source>
</evidence>
<keyword evidence="8" id="KW-0833">Ubl conjugation pathway</keyword>
<comment type="subcellular location">
    <subcellularLocation>
        <location evidence="2">Membrane</location>
        <topology evidence="2">Multi-pass membrane protein</topology>
    </subcellularLocation>
</comment>
<organism evidence="14 15">
    <name type="scientific">Clostridium collagenovorans DSM 3089</name>
    <dbReference type="NCBI Taxonomy" id="1121306"/>
    <lineage>
        <taxon>Bacteria</taxon>
        <taxon>Bacillati</taxon>
        <taxon>Bacillota</taxon>
        <taxon>Clostridia</taxon>
        <taxon>Eubacteriales</taxon>
        <taxon>Clostridiaceae</taxon>
        <taxon>Clostridium</taxon>
    </lineage>
</organism>
<evidence type="ECO:0000256" key="5">
    <source>
        <dbReference type="ARBA" id="ARBA00022692"/>
    </source>
</evidence>
<keyword evidence="4" id="KW-0808">Transferase</keyword>
<dbReference type="InterPro" id="IPR022170">
    <property type="entry name" value="MUL1-like"/>
</dbReference>
<keyword evidence="10 12" id="KW-1133">Transmembrane helix</keyword>
<keyword evidence="6" id="KW-0479">Metal-binding</keyword>
<feature type="domain" description="E3 Ubiquitin ligase MUL1-like" evidence="13">
    <location>
        <begin position="96"/>
        <end position="250"/>
    </location>
</feature>
<feature type="transmembrane region" description="Helical" evidence="12">
    <location>
        <begin position="239"/>
        <end position="256"/>
    </location>
</feature>
<dbReference type="GO" id="GO:0016020">
    <property type="term" value="C:membrane"/>
    <property type="evidence" value="ECO:0007669"/>
    <property type="project" value="UniProtKB-SubCell"/>
</dbReference>
<dbReference type="GO" id="GO:0008270">
    <property type="term" value="F:zinc ion binding"/>
    <property type="evidence" value="ECO:0007669"/>
    <property type="project" value="UniProtKB-KW"/>
</dbReference>
<dbReference type="STRING" id="1121306.SAMN02745196_01022"/>
<evidence type="ECO:0000256" key="8">
    <source>
        <dbReference type="ARBA" id="ARBA00022786"/>
    </source>
</evidence>
<evidence type="ECO:0000313" key="14">
    <source>
        <dbReference type="EMBL" id="SHH68511.1"/>
    </source>
</evidence>
<evidence type="ECO:0000256" key="2">
    <source>
        <dbReference type="ARBA" id="ARBA00004141"/>
    </source>
</evidence>
<name>A0A1M5UZU1_9CLOT</name>
<evidence type="ECO:0000256" key="6">
    <source>
        <dbReference type="ARBA" id="ARBA00022723"/>
    </source>
</evidence>
<evidence type="ECO:0000313" key="15">
    <source>
        <dbReference type="Proteomes" id="UP000184526"/>
    </source>
</evidence>
<evidence type="ECO:0000256" key="10">
    <source>
        <dbReference type="ARBA" id="ARBA00022989"/>
    </source>
</evidence>
<keyword evidence="5 12" id="KW-0812">Transmembrane</keyword>
<reference evidence="14 15" key="1">
    <citation type="submission" date="2016-11" db="EMBL/GenBank/DDBJ databases">
        <authorList>
            <person name="Jaros S."/>
            <person name="Januszkiewicz K."/>
            <person name="Wedrychowicz H."/>
        </authorList>
    </citation>
    <scope>NUCLEOTIDE SEQUENCE [LARGE SCALE GENOMIC DNA]</scope>
    <source>
        <strain evidence="14 15">DSM 3089</strain>
    </source>
</reference>
<evidence type="ECO:0000256" key="12">
    <source>
        <dbReference type="SAM" id="Phobius"/>
    </source>
</evidence>
<proteinExistence type="predicted"/>
<evidence type="ECO:0000256" key="9">
    <source>
        <dbReference type="ARBA" id="ARBA00022833"/>
    </source>
</evidence>
<evidence type="ECO:0000256" key="1">
    <source>
        <dbReference type="ARBA" id="ARBA00000900"/>
    </source>
</evidence>
<dbReference type="GO" id="GO:0016874">
    <property type="term" value="F:ligase activity"/>
    <property type="evidence" value="ECO:0007669"/>
    <property type="project" value="UniProtKB-KW"/>
</dbReference>
<accession>A0A1M5UZU1</accession>
<protein>
    <recommendedName>
        <fullName evidence="3">RING-type E3 ubiquitin transferase</fullName>
        <ecNumber evidence="3">2.3.2.27</ecNumber>
    </recommendedName>
</protein>
<dbReference type="AlphaFoldDB" id="A0A1M5UZU1"/>
<keyword evidence="11 12" id="KW-0472">Membrane</keyword>
<dbReference type="Proteomes" id="UP000184526">
    <property type="component" value="Unassembled WGS sequence"/>
</dbReference>
<evidence type="ECO:0000259" key="13">
    <source>
        <dbReference type="Pfam" id="PF12483"/>
    </source>
</evidence>
<dbReference type="GO" id="GO:0016567">
    <property type="term" value="P:protein ubiquitination"/>
    <property type="evidence" value="ECO:0007669"/>
    <property type="project" value="InterPro"/>
</dbReference>
<dbReference type="EC" id="2.3.2.27" evidence="3"/>